<evidence type="ECO:0000256" key="2">
    <source>
        <dbReference type="ARBA" id="ARBA00022840"/>
    </source>
</evidence>
<keyword evidence="1" id="KW-0547">Nucleotide-binding</keyword>
<dbReference type="InterPro" id="IPR041664">
    <property type="entry name" value="AAA_16"/>
</dbReference>
<dbReference type="InterPro" id="IPR011990">
    <property type="entry name" value="TPR-like_helical_dom_sf"/>
</dbReference>
<dbReference type="Pfam" id="PF13191">
    <property type="entry name" value="AAA_16"/>
    <property type="match status" value="1"/>
</dbReference>
<proteinExistence type="predicted"/>
<dbReference type="SMART" id="SM00044">
    <property type="entry name" value="CYCc"/>
    <property type="match status" value="1"/>
</dbReference>
<feature type="domain" description="Guanylate cyclase" evidence="3">
    <location>
        <begin position="38"/>
        <end position="173"/>
    </location>
</feature>
<dbReference type="Proteomes" id="UP001500540">
    <property type="component" value="Unassembled WGS sequence"/>
</dbReference>
<sequence length="1276" mass="136058">MWPDAPDDADSAAPFAPRLVAEWLAQTPDERHRRLPGTMIFADISGFTRLTERLARRGRVGAELLSDTLDLTFATLLAPAFADDADLLKWGGDAVLLFVRGAQHAARAARIAHRMRAALRTLVRERTLPVPAALRMSIGIRTGTFDLFFVGDPASHRELIVGGPDITRLVEVEQACEAGRILLCTDTADLLPDGALAAVRDTAAEREGRMLRSVPPVSDIPPQVAAPTALAAKTRSVLQTLPPVIRAHVRAGPGEPEHRPVAIGFVQFTGTDALLREPERAADAVAALVETVQRACLRHGVTFFESDIAADGGKIMLIAGAPRSAGRDAARMLSAAREIADHTGPLGVRVGVSTGHVFAGELGPALRRTYSVKGDAVNLAARLLGRAEPGQVVATADAVGAARVRMQAVPIEPFLVKGKRAPVHALTVQRVGDQVTGALGEAPFVGRAEELAVLRAALAAASAHRGSVVDVVGEPGIGKSRLVAEAGESDSIRSLVTSVSGYEAGVTYAAIGGLLRAALGVAPHEEVDVVTARLVQVVRAERPDLLPWLPLIGVPLGIALPSTRDVDELDPRFRRSRIEDAVVALLASLLPTPTVLIFEDTHLLDEASDSLLHRLEADAHDHPWCVIATRREVPVGHVPQLQDPADRRIALAAMSHELALALVEQAAGAVRPSRHALEAIVERGHGNPLFLTSLAARQADSASGEELPSTVEAVLLVDIDRLDTADRALLRLAAVLGARFDPRFLARLRDGAPVVSGPHPDTGDAQSADDIADRLAEFVRPVDDGDLEFRHAMVRDVAYAGLPFRLRRSLHERVAVALASATDQPASSELLSLHFHAAGRHEQAWIHSLRAGEQARSKYAYAQAADFFGRALDTAAHLPQIPRSERAAASSSLGDCLDMAGDATGALAALRRARRELAGDPVATAELLYREARIIQRQGRYRPALAQLTRVLRMLEGSVGADADAVRAQAATRYGFCLHLQSRAREAVRWGRRGVEWAEASGDRTVLAHACNALHLVYGASPLDEDRPYGQIALGLYERLDDLSGQALTLNNLAIDAYNSGAWNDAIDAFRRAGESFHRLGDEANEATALYNRADVLVAQRRHDAALPVLQTALRLARRVDDEELVGLVLREQARAAAGSGDPTGAWPLFDEARAVLAGLELATEVALLDAARAQVMTVAGDAAQALELIDTTIGAARAKAADTLARLHRIRAQVLVAQGQDARAADAARDGLARTTGGYGGYEPALLRLALAEATGDETLRAESRRALHDLGVID</sequence>
<dbReference type="PROSITE" id="PS50125">
    <property type="entry name" value="GUANYLATE_CYCLASE_2"/>
    <property type="match status" value="2"/>
</dbReference>
<evidence type="ECO:0000259" key="3">
    <source>
        <dbReference type="PROSITE" id="PS50125"/>
    </source>
</evidence>
<dbReference type="SUPFAM" id="SSF55073">
    <property type="entry name" value="Nucleotide cyclase"/>
    <property type="match status" value="2"/>
</dbReference>
<dbReference type="PANTHER" id="PTHR16305">
    <property type="entry name" value="TESTICULAR SOLUBLE ADENYLYL CYCLASE"/>
    <property type="match status" value="1"/>
</dbReference>
<reference evidence="5" key="1">
    <citation type="journal article" date="2019" name="Int. J. Syst. Evol. Microbiol.">
        <title>The Global Catalogue of Microorganisms (GCM) 10K type strain sequencing project: providing services to taxonomists for standard genome sequencing and annotation.</title>
        <authorList>
            <consortium name="The Broad Institute Genomics Platform"/>
            <consortium name="The Broad Institute Genome Sequencing Center for Infectious Disease"/>
            <person name="Wu L."/>
            <person name="Ma J."/>
        </authorList>
    </citation>
    <scope>NUCLEOTIDE SEQUENCE [LARGE SCALE GENOMIC DNA]</scope>
    <source>
        <strain evidence="5">JCM 16950</strain>
    </source>
</reference>
<comment type="caution">
    <text evidence="4">The sequence shown here is derived from an EMBL/GenBank/DDBJ whole genome shotgun (WGS) entry which is preliminary data.</text>
</comment>
<organism evidence="4 5">
    <name type="scientific">Microbacterium kribbense</name>
    <dbReference type="NCBI Taxonomy" id="433645"/>
    <lineage>
        <taxon>Bacteria</taxon>
        <taxon>Bacillati</taxon>
        <taxon>Actinomycetota</taxon>
        <taxon>Actinomycetes</taxon>
        <taxon>Micrococcales</taxon>
        <taxon>Microbacteriaceae</taxon>
        <taxon>Microbacterium</taxon>
    </lineage>
</organism>
<dbReference type="InterPro" id="IPR029787">
    <property type="entry name" value="Nucleotide_cyclase"/>
</dbReference>
<dbReference type="SMART" id="SM00028">
    <property type="entry name" value="TPR"/>
    <property type="match status" value="4"/>
</dbReference>
<evidence type="ECO:0000313" key="4">
    <source>
        <dbReference type="EMBL" id="GAA3772788.1"/>
    </source>
</evidence>
<evidence type="ECO:0000256" key="1">
    <source>
        <dbReference type="ARBA" id="ARBA00022741"/>
    </source>
</evidence>
<name>A0ABP7GPV2_9MICO</name>
<protein>
    <submittedName>
        <fullName evidence="4">Adenylate/guanylate cyclase domain-containing protein</fullName>
    </submittedName>
</protein>
<dbReference type="SUPFAM" id="SSF52540">
    <property type="entry name" value="P-loop containing nucleoside triphosphate hydrolases"/>
    <property type="match status" value="1"/>
</dbReference>
<dbReference type="EMBL" id="BAABAF010000009">
    <property type="protein sequence ID" value="GAA3772788.1"/>
    <property type="molecule type" value="Genomic_DNA"/>
</dbReference>
<dbReference type="PANTHER" id="PTHR16305:SF28">
    <property type="entry name" value="GUANYLATE CYCLASE DOMAIN-CONTAINING PROTEIN"/>
    <property type="match status" value="1"/>
</dbReference>
<keyword evidence="5" id="KW-1185">Reference proteome</keyword>
<dbReference type="CDD" id="cd07302">
    <property type="entry name" value="CHD"/>
    <property type="match status" value="1"/>
</dbReference>
<dbReference type="Gene3D" id="1.25.40.10">
    <property type="entry name" value="Tetratricopeptide repeat domain"/>
    <property type="match status" value="2"/>
</dbReference>
<dbReference type="InterPro" id="IPR001054">
    <property type="entry name" value="A/G_cyclase"/>
</dbReference>
<accession>A0ABP7GPV2</accession>
<dbReference type="InterPro" id="IPR027417">
    <property type="entry name" value="P-loop_NTPase"/>
</dbReference>
<keyword evidence="2" id="KW-0067">ATP-binding</keyword>
<dbReference type="SUPFAM" id="SSF48452">
    <property type="entry name" value="TPR-like"/>
    <property type="match status" value="2"/>
</dbReference>
<dbReference type="Gene3D" id="3.30.70.1230">
    <property type="entry name" value="Nucleotide cyclase"/>
    <property type="match status" value="2"/>
</dbReference>
<dbReference type="InterPro" id="IPR019734">
    <property type="entry name" value="TPR_rpt"/>
</dbReference>
<dbReference type="Pfam" id="PF00211">
    <property type="entry name" value="Guanylate_cyc"/>
    <property type="match status" value="1"/>
</dbReference>
<feature type="domain" description="Guanylate cyclase" evidence="3">
    <location>
        <begin position="263"/>
        <end position="384"/>
    </location>
</feature>
<gene>
    <name evidence="4" type="ORF">GCM10022240_25990</name>
</gene>
<dbReference type="RefSeq" id="WP_344784312.1">
    <property type="nucleotide sequence ID" value="NZ_BAABAF010000009.1"/>
</dbReference>
<evidence type="ECO:0000313" key="5">
    <source>
        <dbReference type="Proteomes" id="UP001500540"/>
    </source>
</evidence>